<dbReference type="PROSITE" id="PS51257">
    <property type="entry name" value="PROKAR_LIPOPROTEIN"/>
    <property type="match status" value="1"/>
</dbReference>
<proteinExistence type="predicted"/>
<keyword evidence="3" id="KW-1185">Reference proteome</keyword>
<sequence>MKKLSTAVVLIALATGATACSAGRMTVADSCEEIKAITVEMATGVQAFAMSEPDDESVKSYLAEAADKYRNLSERVAEPLEAPLQAVSDNIENPDAENEAAGDQILEICPSLSQ</sequence>
<accession>A0ABY3WDL8</accession>
<evidence type="ECO:0000256" key="1">
    <source>
        <dbReference type="SAM" id="SignalP"/>
    </source>
</evidence>
<dbReference type="EMBL" id="CP093326">
    <property type="protein sequence ID" value="UNK47285.1"/>
    <property type="molecule type" value="Genomic_DNA"/>
</dbReference>
<name>A0ABY3WDL8_9MICC</name>
<dbReference type="RefSeq" id="WP_241915060.1">
    <property type="nucleotide sequence ID" value="NZ_CP093326.1"/>
</dbReference>
<organism evidence="2 3">
    <name type="scientific">Arthrobacter sulfonylureivorans</name>
    <dbReference type="NCBI Taxonomy" id="2486855"/>
    <lineage>
        <taxon>Bacteria</taxon>
        <taxon>Bacillati</taxon>
        <taxon>Actinomycetota</taxon>
        <taxon>Actinomycetes</taxon>
        <taxon>Micrococcales</taxon>
        <taxon>Micrococcaceae</taxon>
        <taxon>Arthrobacter</taxon>
    </lineage>
</organism>
<gene>
    <name evidence="2" type="ORF">MNQ99_08095</name>
</gene>
<reference evidence="2 3" key="1">
    <citation type="submission" date="2022-03" db="EMBL/GenBank/DDBJ databases">
        <title>Isotopic signatures of nitrous oxide derived from detoxification processes.</title>
        <authorList>
            <person name="Behrendt U."/>
            <person name="Buchen C."/>
            <person name="Well R."/>
            <person name="Ulrich A."/>
            <person name="Rohe L."/>
            <person name="Kolb S."/>
            <person name="Schloter M."/>
            <person name="Horn M.A."/>
            <person name="Augustin J."/>
        </authorList>
    </citation>
    <scope>NUCLEOTIDE SEQUENCE [LARGE SCALE GENOMIC DNA]</scope>
    <source>
        <strain evidence="2 3">S4-C24</strain>
    </source>
</reference>
<evidence type="ECO:0008006" key="4">
    <source>
        <dbReference type="Google" id="ProtNLM"/>
    </source>
</evidence>
<feature type="signal peptide" evidence="1">
    <location>
        <begin position="1"/>
        <end position="19"/>
    </location>
</feature>
<dbReference type="Proteomes" id="UP000829069">
    <property type="component" value="Chromosome"/>
</dbReference>
<feature type="chain" id="PRO_5045385574" description="Haemophore haem-binding domain-containing protein" evidence="1">
    <location>
        <begin position="20"/>
        <end position="114"/>
    </location>
</feature>
<evidence type="ECO:0000313" key="3">
    <source>
        <dbReference type="Proteomes" id="UP000829069"/>
    </source>
</evidence>
<evidence type="ECO:0000313" key="2">
    <source>
        <dbReference type="EMBL" id="UNK47285.1"/>
    </source>
</evidence>
<protein>
    <recommendedName>
        <fullName evidence="4">Haemophore haem-binding domain-containing protein</fullName>
    </recommendedName>
</protein>
<keyword evidence="1" id="KW-0732">Signal</keyword>